<evidence type="ECO:0000313" key="2">
    <source>
        <dbReference type="Proteomes" id="UP000178427"/>
    </source>
</evidence>
<dbReference type="STRING" id="1798513.A3A40_03515"/>
<dbReference type="EMBL" id="MFMA01000020">
    <property type="protein sequence ID" value="OGG73957.1"/>
    <property type="molecule type" value="Genomic_DNA"/>
</dbReference>
<protein>
    <submittedName>
        <fullName evidence="1">Uncharacterized protein</fullName>
    </submittedName>
</protein>
<comment type="caution">
    <text evidence="1">The sequence shown here is derived from an EMBL/GenBank/DDBJ whole genome shotgun (WGS) entry which is preliminary data.</text>
</comment>
<gene>
    <name evidence="1" type="ORF">A3A40_03515</name>
</gene>
<accession>A0A1F6EK12</accession>
<proteinExistence type="predicted"/>
<dbReference type="Proteomes" id="UP000178427">
    <property type="component" value="Unassembled WGS sequence"/>
</dbReference>
<organism evidence="1 2">
    <name type="scientific">Candidatus Kaiserbacteria bacterium RIFCSPLOWO2_01_FULL_54_20</name>
    <dbReference type="NCBI Taxonomy" id="1798513"/>
    <lineage>
        <taxon>Bacteria</taxon>
        <taxon>Candidatus Kaiseribacteriota</taxon>
    </lineage>
</organism>
<sequence>MARLEDIHALGAAKRVEAISNNPELVRCTFRGENGVTPEQARGTFLLQKLANILLPGVMPVAHSFGRDEKTGEYYMDVERIALDAKHLAFHDSNEQKYPARPPEHNRHELDYYGLRYSDEIQKMRDIGLTMDNEMGFPIDSSYGVNWTLAENKLKYLDMGRPWSDNTGSVFYSPIKLNNAIESLQDEEKLTTARALFDELQSLAAGRPKKKL</sequence>
<dbReference type="AlphaFoldDB" id="A0A1F6EK12"/>
<name>A0A1F6EK12_9BACT</name>
<evidence type="ECO:0000313" key="1">
    <source>
        <dbReference type="EMBL" id="OGG73957.1"/>
    </source>
</evidence>
<reference evidence="1 2" key="1">
    <citation type="journal article" date="2016" name="Nat. Commun.">
        <title>Thousands of microbial genomes shed light on interconnected biogeochemical processes in an aquifer system.</title>
        <authorList>
            <person name="Anantharaman K."/>
            <person name="Brown C.T."/>
            <person name="Hug L.A."/>
            <person name="Sharon I."/>
            <person name="Castelle C.J."/>
            <person name="Probst A.J."/>
            <person name="Thomas B.C."/>
            <person name="Singh A."/>
            <person name="Wilkins M.J."/>
            <person name="Karaoz U."/>
            <person name="Brodie E.L."/>
            <person name="Williams K.H."/>
            <person name="Hubbard S.S."/>
            <person name="Banfield J.F."/>
        </authorList>
    </citation>
    <scope>NUCLEOTIDE SEQUENCE [LARGE SCALE GENOMIC DNA]</scope>
</reference>